<dbReference type="GO" id="GO:0004386">
    <property type="term" value="F:helicase activity"/>
    <property type="evidence" value="ECO:0007669"/>
    <property type="project" value="UniProtKB-KW"/>
</dbReference>
<dbReference type="OrthoDB" id="64767at2759"/>
<evidence type="ECO:0000313" key="8">
    <source>
        <dbReference type="EMBL" id="GAX72807.1"/>
    </source>
</evidence>
<keyword evidence="4" id="KW-0067">ATP-binding</keyword>
<dbReference type="GO" id="GO:0016787">
    <property type="term" value="F:hydrolase activity"/>
    <property type="evidence" value="ECO:0007669"/>
    <property type="project" value="UniProtKB-KW"/>
</dbReference>
<dbReference type="AlphaFoldDB" id="A0A250WPN5"/>
<organism evidence="8 9">
    <name type="scientific">Chlamydomonas eustigma</name>
    <dbReference type="NCBI Taxonomy" id="1157962"/>
    <lineage>
        <taxon>Eukaryota</taxon>
        <taxon>Viridiplantae</taxon>
        <taxon>Chlorophyta</taxon>
        <taxon>core chlorophytes</taxon>
        <taxon>Chlorophyceae</taxon>
        <taxon>CS clade</taxon>
        <taxon>Chlamydomonadales</taxon>
        <taxon>Chlamydomonadaceae</taxon>
        <taxon>Chlamydomonas</taxon>
    </lineage>
</organism>
<name>A0A250WPN5_9CHLO</name>
<dbReference type="CDD" id="cd18795">
    <property type="entry name" value="SF2_C_Ski2"/>
    <property type="match status" value="1"/>
</dbReference>
<dbReference type="SMART" id="SM00490">
    <property type="entry name" value="HELICc"/>
    <property type="match status" value="1"/>
</dbReference>
<dbReference type="GO" id="GO:0070478">
    <property type="term" value="P:nuclear-transcribed mRNA catabolic process, 3'-5' exonucleolytic nonsense-mediated decay"/>
    <property type="evidence" value="ECO:0007669"/>
    <property type="project" value="TreeGrafter"/>
</dbReference>
<dbReference type="SUPFAM" id="SSF52540">
    <property type="entry name" value="P-loop containing nucleoside triphosphate hydrolases"/>
    <property type="match status" value="1"/>
</dbReference>
<evidence type="ECO:0000313" key="9">
    <source>
        <dbReference type="Proteomes" id="UP000232323"/>
    </source>
</evidence>
<keyword evidence="9" id="KW-1185">Reference proteome</keyword>
<evidence type="ECO:0000256" key="1">
    <source>
        <dbReference type="ARBA" id="ARBA00022741"/>
    </source>
</evidence>
<dbReference type="InterPro" id="IPR027417">
    <property type="entry name" value="P-loop_NTPase"/>
</dbReference>
<protein>
    <recommendedName>
        <fullName evidence="10">Helicase ATP-binding domain-containing protein</fullName>
    </recommendedName>
</protein>
<dbReference type="EMBL" id="BEGY01000001">
    <property type="protein sequence ID" value="GAX72807.1"/>
    <property type="molecule type" value="Genomic_DNA"/>
</dbReference>
<dbReference type="Proteomes" id="UP000232323">
    <property type="component" value="Unassembled WGS sequence"/>
</dbReference>
<dbReference type="SMART" id="SM01142">
    <property type="entry name" value="DSHCT"/>
    <property type="match status" value="1"/>
</dbReference>
<dbReference type="GO" id="GO:0055087">
    <property type="term" value="C:Ski complex"/>
    <property type="evidence" value="ECO:0007669"/>
    <property type="project" value="TreeGrafter"/>
</dbReference>
<dbReference type="InterPro" id="IPR001650">
    <property type="entry name" value="Helicase_C-like"/>
</dbReference>
<evidence type="ECO:0008006" key="10">
    <source>
        <dbReference type="Google" id="ProtNLM"/>
    </source>
</evidence>
<reference evidence="8 9" key="1">
    <citation type="submission" date="2017-08" db="EMBL/GenBank/DDBJ databases">
        <title>Acidophilic green algal genome provides insights into adaptation to an acidic environment.</title>
        <authorList>
            <person name="Hirooka S."/>
            <person name="Hirose Y."/>
            <person name="Kanesaki Y."/>
            <person name="Higuchi S."/>
            <person name="Fujiwara T."/>
            <person name="Onuma R."/>
            <person name="Era A."/>
            <person name="Ohbayashi R."/>
            <person name="Uzuka A."/>
            <person name="Nozaki H."/>
            <person name="Yoshikawa H."/>
            <person name="Miyagishima S.Y."/>
        </authorList>
    </citation>
    <scope>NUCLEOTIDE SEQUENCE [LARGE SCALE GENOMIC DNA]</scope>
    <source>
        <strain evidence="8 9">NIES-2499</strain>
    </source>
</reference>
<comment type="caution">
    <text evidence="8">The sequence shown here is derived from an EMBL/GenBank/DDBJ whole genome shotgun (WGS) entry which is preliminary data.</text>
</comment>
<evidence type="ECO:0000259" key="7">
    <source>
        <dbReference type="PROSITE" id="PS51194"/>
    </source>
</evidence>
<dbReference type="InterPro" id="IPR050699">
    <property type="entry name" value="RNA-DNA_Helicase"/>
</dbReference>
<accession>A0A250WPN5</accession>
<dbReference type="PANTHER" id="PTHR12131:SF1">
    <property type="entry name" value="ATP-DEPENDENT RNA HELICASE SUPV3L1, MITOCHONDRIAL-RELATED"/>
    <property type="match status" value="1"/>
</dbReference>
<dbReference type="PANTHER" id="PTHR12131">
    <property type="entry name" value="ATP-DEPENDENT RNA AND DNA HELICASE"/>
    <property type="match status" value="1"/>
</dbReference>
<evidence type="ECO:0000256" key="5">
    <source>
        <dbReference type="SAM" id="Coils"/>
    </source>
</evidence>
<feature type="coiled-coil region" evidence="5">
    <location>
        <begin position="663"/>
        <end position="712"/>
    </location>
</feature>
<dbReference type="Gene3D" id="3.40.50.300">
    <property type="entry name" value="P-loop containing nucleotide triphosphate hydrolases"/>
    <property type="match status" value="2"/>
</dbReference>
<dbReference type="Gene3D" id="1.10.3380.30">
    <property type="match status" value="1"/>
</dbReference>
<dbReference type="InterPro" id="IPR012961">
    <property type="entry name" value="Ski2/MTR4_C"/>
</dbReference>
<keyword evidence="1" id="KW-0547">Nucleotide-binding</keyword>
<gene>
    <name evidence="8" type="ORF">CEUSTIGMA_g262.t1</name>
</gene>
<dbReference type="STRING" id="1157962.A0A250WPN5"/>
<dbReference type="SMART" id="SM00487">
    <property type="entry name" value="DEXDc"/>
    <property type="match status" value="1"/>
</dbReference>
<evidence type="ECO:0000259" key="6">
    <source>
        <dbReference type="PROSITE" id="PS51192"/>
    </source>
</evidence>
<sequence length="1126" mass="123882">MINNKSRTGYRHREAPDVPPTYRHFSIRLRASPLNRVRNNIQWSPREGQTSSTSYSIDNAKTLSLQNPEEDLASQAEENLSFIELEENSEGMPLSQELDIENSLTTDEENPYTTDDALSISSSEALNGEPALQKLLAEGGRDLSIDRICQIFPFPLDGFQKKAVERLLESNQSVVVCAPTGAGKTVIAEAASAAVLARGQRVIYTTPLKALSNQKLTEMRRRFGHTRCGLQTGDTSLNTEADIVIMTTEILRNIMYRTAELSEESASSGSSTREARLGDVGLIVLDEVHYLGDPSRGSVWEEAIINCPRHIQLLCMSATVKNPEDLGGWISKEHQPCETIKTRFRPVPLHWHFAFKSAKGTQVADLMDESGKHLNPSLDAKEVLLEESRFLLRKAQGAPLPNSVGNRRGGRNLPWEQTLQQIVDDDPVALQKRVNAVRIPAMDALIRKLDRLKFLPAIWFILSRKDCDLNALKAGAVGPLTTLEEQAEIMREVEALRLDQPEAIREKLVVAVKNGFASHHAGHLPGWKNLIERLFQHGYIKIVFATGTLAAGLNMPARTTIISALGRMTDDGVKLLPHNDLLQMAGRAGRRGFDTEGHCVVLQNRFEGAEEAFRIIKGGPEALKSQFSASYGLVVNLISIYTLEEARAFIQRSFGNFLETEGQQRLMLEAAKMEMAAKDLMEKYQGSASSDVKEMNQAAKKARIHLQRLKVKAQVERIEAVKKILIRTGFPRRVVLHITAGVDDKVGGSKDKLKSSKQTLPAVLVLNDEDVESGMSSLGGTFCCLGADNRLMKVSPIHVVSVLEGPEGSLDPEDDDVIQKAYASVRKSSWSNAAKGIATCQVSPGTSSTAKIAVKLQFKASDKWTLVENSRALTSEVAMQRKVLKGIMDLMEQHRKSSSVEHDTLGLAKRLLRKADSIKKDLSDADGVESTWTTFNAVLDVLTKVGAIEAGSLRLLPLGLVLRSLQGQNELWLSLALSNEAVLNLTGPQLAAFLGALLSSEVFRKPVDMVVSYSASEEVVRAVEILEPTRQMLEALQSDAGLSSWNESLLVDYRLAGLVEAWAAGATWSQIMGDSTLDDGDMARLLTRTGDLLRQISRNTYLLPDLRDVAQEALIGMDRKPISDTA</sequence>
<dbReference type="InterPro" id="IPR014001">
    <property type="entry name" value="Helicase_ATP-bd"/>
</dbReference>
<proteinExistence type="predicted"/>
<dbReference type="GO" id="GO:0003676">
    <property type="term" value="F:nucleic acid binding"/>
    <property type="evidence" value="ECO:0007669"/>
    <property type="project" value="InterPro"/>
</dbReference>
<feature type="domain" description="Helicase ATP-binding" evidence="6">
    <location>
        <begin position="165"/>
        <end position="338"/>
    </location>
</feature>
<dbReference type="Pfam" id="PF00270">
    <property type="entry name" value="DEAD"/>
    <property type="match status" value="1"/>
</dbReference>
<keyword evidence="5" id="KW-0175">Coiled coil</keyword>
<feature type="domain" description="Helicase C-terminal" evidence="7">
    <location>
        <begin position="441"/>
        <end position="641"/>
    </location>
</feature>
<dbReference type="InterPro" id="IPR011545">
    <property type="entry name" value="DEAD/DEAH_box_helicase_dom"/>
</dbReference>
<keyword evidence="2" id="KW-0378">Hydrolase</keyword>
<dbReference type="Pfam" id="PF08148">
    <property type="entry name" value="DSHCT"/>
    <property type="match status" value="1"/>
</dbReference>
<dbReference type="PROSITE" id="PS51194">
    <property type="entry name" value="HELICASE_CTER"/>
    <property type="match status" value="1"/>
</dbReference>
<dbReference type="PROSITE" id="PS51192">
    <property type="entry name" value="HELICASE_ATP_BIND_1"/>
    <property type="match status" value="1"/>
</dbReference>
<evidence type="ECO:0000256" key="4">
    <source>
        <dbReference type="ARBA" id="ARBA00022840"/>
    </source>
</evidence>
<dbReference type="GO" id="GO:0005524">
    <property type="term" value="F:ATP binding"/>
    <property type="evidence" value="ECO:0007669"/>
    <property type="project" value="UniProtKB-KW"/>
</dbReference>
<keyword evidence="3" id="KW-0347">Helicase</keyword>
<evidence type="ECO:0000256" key="3">
    <source>
        <dbReference type="ARBA" id="ARBA00022806"/>
    </source>
</evidence>
<evidence type="ECO:0000256" key="2">
    <source>
        <dbReference type="ARBA" id="ARBA00022801"/>
    </source>
</evidence>